<evidence type="ECO:0000259" key="5">
    <source>
        <dbReference type="Pfam" id="PF02885"/>
    </source>
</evidence>
<feature type="binding site" evidence="3">
    <location>
        <position position="226"/>
    </location>
    <ligand>
        <name>Mg(2+)</name>
        <dbReference type="ChEBI" id="CHEBI:18420"/>
        <label>1</label>
    </ligand>
</feature>
<comment type="caution">
    <text evidence="3">Lacks conserved residue(s) required for the propagation of feature annotation.</text>
</comment>
<feature type="binding site" evidence="3">
    <location>
        <begin position="108"/>
        <end position="116"/>
    </location>
    <ligand>
        <name>5-phospho-alpha-D-ribose 1-diphosphate</name>
        <dbReference type="ChEBI" id="CHEBI:58017"/>
    </ligand>
</feature>
<feature type="binding site" evidence="3">
    <location>
        <position position="166"/>
    </location>
    <ligand>
        <name>anthranilate</name>
        <dbReference type="ChEBI" id="CHEBI:16567"/>
        <label>2</label>
    </ligand>
</feature>
<feature type="binding site" evidence="3">
    <location>
        <position position="225"/>
    </location>
    <ligand>
        <name>Mg(2+)</name>
        <dbReference type="ChEBI" id="CHEBI:18420"/>
        <label>2</label>
    </ligand>
</feature>
<dbReference type="InterPro" id="IPR035902">
    <property type="entry name" value="Nuc_phospho_transferase"/>
</dbReference>
<comment type="pathway">
    <text evidence="3">Amino-acid biosynthesis; L-tryptophan biosynthesis; L-tryptophan from chorismate: step 2/5.</text>
</comment>
<dbReference type="InterPro" id="IPR017459">
    <property type="entry name" value="Glycosyl_Trfase_fam3_N_dom"/>
</dbReference>
<dbReference type="SUPFAM" id="SSF47648">
    <property type="entry name" value="Nucleoside phosphorylase/phosphoribosyltransferase N-terminal domain"/>
    <property type="match status" value="1"/>
</dbReference>
<dbReference type="Gene3D" id="1.20.970.10">
    <property type="entry name" value="Transferase, Pyrimidine Nucleoside Phosphorylase, Chain C"/>
    <property type="match status" value="1"/>
</dbReference>
<dbReference type="RefSeq" id="WP_313831695.1">
    <property type="nucleotide sequence ID" value="NZ_JAQOUE010000001.1"/>
</dbReference>
<keyword evidence="3" id="KW-0028">Amino-acid biosynthesis</keyword>
<comment type="caution">
    <text evidence="6">The sequence shown here is derived from an EMBL/GenBank/DDBJ whole genome shotgun (WGS) entry which is preliminary data.</text>
</comment>
<dbReference type="Pfam" id="PF02885">
    <property type="entry name" value="Glycos_trans_3N"/>
    <property type="match status" value="1"/>
</dbReference>
<evidence type="ECO:0000256" key="1">
    <source>
        <dbReference type="ARBA" id="ARBA00022676"/>
    </source>
</evidence>
<comment type="catalytic activity">
    <reaction evidence="3">
        <text>N-(5-phospho-beta-D-ribosyl)anthranilate + diphosphate = 5-phospho-alpha-D-ribose 1-diphosphate + anthranilate</text>
        <dbReference type="Rhea" id="RHEA:11768"/>
        <dbReference type="ChEBI" id="CHEBI:16567"/>
        <dbReference type="ChEBI" id="CHEBI:18277"/>
        <dbReference type="ChEBI" id="CHEBI:33019"/>
        <dbReference type="ChEBI" id="CHEBI:58017"/>
        <dbReference type="EC" id="2.4.2.18"/>
    </reaction>
</comment>
<feature type="binding site" evidence="3">
    <location>
        <begin position="83"/>
        <end position="84"/>
    </location>
    <ligand>
        <name>5-phospho-alpha-D-ribose 1-diphosphate</name>
        <dbReference type="ChEBI" id="CHEBI:58017"/>
    </ligand>
</feature>
<comment type="cofactor">
    <cofactor evidence="3">
        <name>Mg(2+)</name>
        <dbReference type="ChEBI" id="CHEBI:18420"/>
    </cofactor>
    <text evidence="3">Binds 2 magnesium ions per monomer.</text>
</comment>
<keyword evidence="1 3" id="KW-0328">Glycosyltransferase</keyword>
<keyword evidence="3" id="KW-0479">Metal-binding</keyword>
<dbReference type="SUPFAM" id="SSF52418">
    <property type="entry name" value="Nucleoside phosphorylase/phosphoribosyltransferase catalytic domain"/>
    <property type="match status" value="1"/>
</dbReference>
<dbReference type="InterPro" id="IPR036320">
    <property type="entry name" value="Glycosyl_Trfase_fam3_N_dom_sf"/>
</dbReference>
<accession>A0ABU3K4J5</accession>
<organism evidence="6 7">
    <name type="scientific">Candidatus Nitronereus thalassa</name>
    <dbReference type="NCBI Taxonomy" id="3020898"/>
    <lineage>
        <taxon>Bacteria</taxon>
        <taxon>Pseudomonadati</taxon>
        <taxon>Nitrospirota</taxon>
        <taxon>Nitrospiria</taxon>
        <taxon>Nitrospirales</taxon>
        <taxon>Nitrospiraceae</taxon>
        <taxon>Candidatus Nitronereus</taxon>
    </lineage>
</organism>
<dbReference type="GO" id="GO:0004048">
    <property type="term" value="F:anthranilate phosphoribosyltransferase activity"/>
    <property type="evidence" value="ECO:0007669"/>
    <property type="project" value="UniProtKB-EC"/>
</dbReference>
<dbReference type="EMBL" id="JAQOUE010000001">
    <property type="protein sequence ID" value="MDT7041340.1"/>
    <property type="molecule type" value="Genomic_DNA"/>
</dbReference>
<reference evidence="6 7" key="1">
    <citation type="journal article" date="2023" name="ISME J.">
        <title>Cultivation and genomic characterization of novel and ubiquitous marine nitrite-oxidizing bacteria from the Nitrospirales.</title>
        <authorList>
            <person name="Mueller A.J."/>
            <person name="Daebeler A."/>
            <person name="Herbold C.W."/>
            <person name="Kirkegaard R.H."/>
            <person name="Daims H."/>
        </authorList>
    </citation>
    <scope>NUCLEOTIDE SEQUENCE [LARGE SCALE GENOMIC DNA]</scope>
    <source>
        <strain evidence="6 7">EB</strain>
    </source>
</reference>
<keyword evidence="7" id="KW-1185">Reference proteome</keyword>
<feature type="binding site" evidence="3">
    <location>
        <position position="80"/>
    </location>
    <ligand>
        <name>5-phospho-alpha-D-ribose 1-diphosphate</name>
        <dbReference type="ChEBI" id="CHEBI:58017"/>
    </ligand>
</feature>
<feature type="binding site" evidence="3">
    <location>
        <position position="120"/>
    </location>
    <ligand>
        <name>5-phospho-alpha-D-ribose 1-diphosphate</name>
        <dbReference type="ChEBI" id="CHEBI:58017"/>
    </ligand>
</feature>
<feature type="binding site" evidence="3">
    <location>
        <position position="226"/>
    </location>
    <ligand>
        <name>Mg(2+)</name>
        <dbReference type="ChEBI" id="CHEBI:18420"/>
        <label>2</label>
    </ligand>
</feature>
<dbReference type="PANTHER" id="PTHR43285">
    <property type="entry name" value="ANTHRANILATE PHOSPHORIBOSYLTRANSFERASE"/>
    <property type="match status" value="1"/>
</dbReference>
<dbReference type="Pfam" id="PF00591">
    <property type="entry name" value="Glycos_transf_3"/>
    <property type="match status" value="1"/>
</dbReference>
<feature type="domain" description="Glycosyl transferase family 3" evidence="4">
    <location>
        <begin position="75"/>
        <end position="323"/>
    </location>
</feature>
<dbReference type="InterPro" id="IPR000312">
    <property type="entry name" value="Glycosyl_Trfase_fam3"/>
</dbReference>
<evidence type="ECO:0000313" key="7">
    <source>
        <dbReference type="Proteomes" id="UP001250932"/>
    </source>
</evidence>
<keyword evidence="3" id="KW-0057">Aromatic amino acid biosynthesis</keyword>
<keyword evidence="3" id="KW-0460">Magnesium</keyword>
<protein>
    <recommendedName>
        <fullName evidence="3">Anthranilate phosphoribosyltransferase</fullName>
        <ecNumber evidence="3">2.4.2.18</ecNumber>
    </recommendedName>
</protein>
<feature type="binding site" evidence="3">
    <location>
        <position position="88"/>
    </location>
    <ligand>
        <name>5-phospho-alpha-D-ribose 1-diphosphate</name>
        <dbReference type="ChEBI" id="CHEBI:58017"/>
    </ligand>
</feature>
<feature type="binding site" evidence="3">
    <location>
        <position position="80"/>
    </location>
    <ligand>
        <name>anthranilate</name>
        <dbReference type="ChEBI" id="CHEBI:16567"/>
        <label>1</label>
    </ligand>
</feature>
<dbReference type="InterPro" id="IPR005940">
    <property type="entry name" value="Anthranilate_Pribosyl_Tfrase"/>
</dbReference>
<sequence>MIKDALQKLADGSNLTEKEAQEGMLQIMQGTASEAQIAAYLMGLRIKGETVEEITGSVKAMREMAIRIHVSAPLVVDTCGTGGDRANTFNISTAAAFLVAGGGMTVAKHGNRSVSSKSGSADVLSALGVKIDLSPERVEACVNEVGIGFLFAPLYHGAMKHCAKPRADMGIRTLMNILGPLSNPAGATIQVLGVFDQALTEKLAQVLIRLGTQHCFVLHGKDGLDEITLTDFTYVSEGKAGRVSSYHISPKDFGLEKVSPKELTGGTPEQNARLIEDIFRGRRNAKREIVLVNAAPAFVASGKAKTLKEGYDRAAEVIDSGAAQEKLEKLVAFTNQGTA</sequence>
<feature type="binding site" evidence="3">
    <location>
        <position position="92"/>
    </location>
    <ligand>
        <name>Mg(2+)</name>
        <dbReference type="ChEBI" id="CHEBI:18420"/>
        <label>1</label>
    </ligand>
</feature>
<dbReference type="Proteomes" id="UP001250932">
    <property type="component" value="Unassembled WGS sequence"/>
</dbReference>
<gene>
    <name evidence="3 6" type="primary">trpD</name>
    <name evidence="6" type="ORF">PPG34_03200</name>
</gene>
<feature type="binding site" evidence="3">
    <location>
        <begin position="90"/>
        <end position="93"/>
    </location>
    <ligand>
        <name>5-phospho-alpha-D-ribose 1-diphosphate</name>
        <dbReference type="ChEBI" id="CHEBI:58017"/>
    </ligand>
</feature>
<dbReference type="Gene3D" id="3.40.1030.10">
    <property type="entry name" value="Nucleoside phosphorylase/phosphoribosyltransferase catalytic domain"/>
    <property type="match status" value="1"/>
</dbReference>
<proteinExistence type="inferred from homology"/>
<keyword evidence="3" id="KW-0822">Tryptophan biosynthesis</keyword>
<comment type="similarity">
    <text evidence="3">Belongs to the anthranilate phosphoribosyltransferase family.</text>
</comment>
<keyword evidence="2 3" id="KW-0808">Transferase</keyword>
<evidence type="ECO:0000256" key="3">
    <source>
        <dbReference type="HAMAP-Rule" id="MF_00211"/>
    </source>
</evidence>
<name>A0ABU3K4J5_9BACT</name>
<comment type="subunit">
    <text evidence="3">Homodimer.</text>
</comment>
<feature type="binding site" evidence="3">
    <location>
        <position position="111"/>
    </location>
    <ligand>
        <name>anthranilate</name>
        <dbReference type="ChEBI" id="CHEBI:16567"/>
        <label>1</label>
    </ligand>
</feature>
<dbReference type="EC" id="2.4.2.18" evidence="3"/>
<dbReference type="HAMAP" id="MF_00211">
    <property type="entry name" value="TrpD"/>
    <property type="match status" value="1"/>
</dbReference>
<evidence type="ECO:0000256" key="2">
    <source>
        <dbReference type="ARBA" id="ARBA00022679"/>
    </source>
</evidence>
<dbReference type="PANTHER" id="PTHR43285:SF2">
    <property type="entry name" value="ANTHRANILATE PHOSPHORIBOSYLTRANSFERASE"/>
    <property type="match status" value="1"/>
</dbReference>
<dbReference type="NCBIfam" id="TIGR01245">
    <property type="entry name" value="trpD"/>
    <property type="match status" value="1"/>
</dbReference>
<comment type="function">
    <text evidence="3">Catalyzes the transfer of the phosphoribosyl group of 5-phosphorylribose-1-pyrophosphate (PRPP) to anthranilate to yield N-(5'-phosphoribosyl)-anthranilate (PRA).</text>
</comment>
<feature type="domain" description="Glycosyl transferase family 3 N-terminal" evidence="5">
    <location>
        <begin position="3"/>
        <end position="65"/>
    </location>
</feature>
<evidence type="ECO:0000313" key="6">
    <source>
        <dbReference type="EMBL" id="MDT7041340.1"/>
    </source>
</evidence>
<evidence type="ECO:0000259" key="4">
    <source>
        <dbReference type="Pfam" id="PF00591"/>
    </source>
</evidence>